<proteinExistence type="predicted"/>
<organism evidence="1 2">
    <name type="scientific">Corynebacterium ihumii</name>
    <dbReference type="NCBI Taxonomy" id="1232427"/>
    <lineage>
        <taxon>Bacteria</taxon>
        <taxon>Bacillati</taxon>
        <taxon>Actinomycetota</taxon>
        <taxon>Actinomycetes</taxon>
        <taxon>Mycobacteriales</taxon>
        <taxon>Corynebacteriaceae</taxon>
        <taxon>Corynebacterium</taxon>
    </lineage>
</organism>
<dbReference type="EMBL" id="CP063190">
    <property type="protein sequence ID" value="WCZ33569.1"/>
    <property type="molecule type" value="Genomic_DNA"/>
</dbReference>
<gene>
    <name evidence="1" type="ORF">CIHUM_00575</name>
</gene>
<evidence type="ECO:0000313" key="1">
    <source>
        <dbReference type="EMBL" id="WCZ33569.1"/>
    </source>
</evidence>
<dbReference type="Proteomes" id="UP001220577">
    <property type="component" value="Chromosome"/>
</dbReference>
<keyword evidence="2" id="KW-1185">Reference proteome</keyword>
<sequence>MSANVPEFQYVRPDPAEKVLDTTIVLQPEGTCTLHVVAWSYRGKIVDFAFTQMADEVENPQGGEDHVARYDCCHSEVHKHQYYRNGQHFQTGEKETRTVIAKIESQETSWETIDSEYDHCYNDMTESWDVNYRRWDSDGREQH</sequence>
<accession>A0ABY7UCC6</accession>
<evidence type="ECO:0000313" key="2">
    <source>
        <dbReference type="Proteomes" id="UP001220577"/>
    </source>
</evidence>
<protein>
    <submittedName>
        <fullName evidence="1">Uncharacterized protein</fullName>
    </submittedName>
</protein>
<reference evidence="1 2" key="1">
    <citation type="submission" date="2020-10" db="EMBL/GenBank/DDBJ databases">
        <title>Complete genome sequence of Corynebacterium ihumii DSM 45751.</title>
        <authorList>
            <person name="Ruckert C."/>
            <person name="Albersmeier A."/>
            <person name="Busche T."/>
            <person name="Jaenicke S."/>
            <person name="Winkler A."/>
            <person name="Friethjonsson O.H."/>
            <person name="Hreggviethsson G.O."/>
            <person name="Lambert C."/>
            <person name="Badcock D."/>
            <person name="Bernaerts K."/>
            <person name="Anne J."/>
            <person name="Economou A."/>
            <person name="Kalinowski J."/>
        </authorList>
    </citation>
    <scope>NUCLEOTIDE SEQUENCE [LARGE SCALE GENOMIC DNA]</scope>
    <source>
        <strain evidence="1 2">DSM 45751</strain>
    </source>
</reference>
<name>A0ABY7UCC6_9CORY</name>